<dbReference type="InterPro" id="IPR013563">
    <property type="entry name" value="Oligopep_ABC_C"/>
</dbReference>
<keyword evidence="3" id="KW-0813">Transport</keyword>
<organism evidence="7 8">
    <name type="scientific">Paroceanicella profunda</name>
    <dbReference type="NCBI Taxonomy" id="2579971"/>
    <lineage>
        <taxon>Bacteria</taxon>
        <taxon>Pseudomonadati</taxon>
        <taxon>Pseudomonadota</taxon>
        <taxon>Alphaproteobacteria</taxon>
        <taxon>Rhodobacterales</taxon>
        <taxon>Paracoccaceae</taxon>
        <taxon>Paroceanicella</taxon>
    </lineage>
</organism>
<dbReference type="GO" id="GO:0016887">
    <property type="term" value="F:ATP hydrolysis activity"/>
    <property type="evidence" value="ECO:0007669"/>
    <property type="project" value="InterPro"/>
</dbReference>
<evidence type="ECO:0000256" key="2">
    <source>
        <dbReference type="ARBA" id="ARBA00005417"/>
    </source>
</evidence>
<dbReference type="Gene3D" id="3.40.50.300">
    <property type="entry name" value="P-loop containing nucleotide triphosphate hydrolases"/>
    <property type="match status" value="2"/>
</dbReference>
<accession>A0A5B8FGY8</accession>
<dbReference type="PANTHER" id="PTHR43776:SF7">
    <property type="entry name" value="D,D-DIPEPTIDE TRANSPORT ATP-BINDING PROTEIN DDPF-RELATED"/>
    <property type="match status" value="1"/>
</dbReference>
<dbReference type="InterPro" id="IPR027417">
    <property type="entry name" value="P-loop_NTPase"/>
</dbReference>
<dbReference type="InterPro" id="IPR003439">
    <property type="entry name" value="ABC_transporter-like_ATP-bd"/>
</dbReference>
<dbReference type="GO" id="GO:0015833">
    <property type="term" value="P:peptide transport"/>
    <property type="evidence" value="ECO:0007669"/>
    <property type="project" value="InterPro"/>
</dbReference>
<evidence type="ECO:0000259" key="6">
    <source>
        <dbReference type="PROSITE" id="PS50893"/>
    </source>
</evidence>
<dbReference type="GO" id="GO:0005886">
    <property type="term" value="C:plasma membrane"/>
    <property type="evidence" value="ECO:0007669"/>
    <property type="project" value="UniProtKB-SubCell"/>
</dbReference>
<keyword evidence="5 7" id="KW-0067">ATP-binding</keyword>
<dbReference type="SMART" id="SM00382">
    <property type="entry name" value="AAA"/>
    <property type="match status" value="2"/>
</dbReference>
<dbReference type="KEGG" id="ppru:FDP22_06130"/>
<dbReference type="OrthoDB" id="9802264at2"/>
<keyword evidence="8" id="KW-1185">Reference proteome</keyword>
<dbReference type="FunFam" id="3.40.50.300:FF:000016">
    <property type="entry name" value="Oligopeptide ABC transporter ATP-binding component"/>
    <property type="match status" value="2"/>
</dbReference>
<dbReference type="SUPFAM" id="SSF52540">
    <property type="entry name" value="P-loop containing nucleoside triphosphate hydrolases"/>
    <property type="match status" value="2"/>
</dbReference>
<comment type="subcellular location">
    <subcellularLocation>
        <location evidence="1">Cell inner membrane</location>
        <topology evidence="1">Peripheral membrane protein</topology>
    </subcellularLocation>
</comment>
<feature type="domain" description="ABC transporter" evidence="6">
    <location>
        <begin position="284"/>
        <end position="540"/>
    </location>
</feature>
<proteinExistence type="inferred from homology"/>
<evidence type="ECO:0000256" key="4">
    <source>
        <dbReference type="ARBA" id="ARBA00022741"/>
    </source>
</evidence>
<dbReference type="EMBL" id="CP040818">
    <property type="protein sequence ID" value="QDL91398.1"/>
    <property type="molecule type" value="Genomic_DNA"/>
</dbReference>
<dbReference type="PANTHER" id="PTHR43776">
    <property type="entry name" value="TRANSPORT ATP-BINDING PROTEIN"/>
    <property type="match status" value="1"/>
</dbReference>
<evidence type="ECO:0000256" key="3">
    <source>
        <dbReference type="ARBA" id="ARBA00022448"/>
    </source>
</evidence>
<dbReference type="GO" id="GO:0005524">
    <property type="term" value="F:ATP binding"/>
    <property type="evidence" value="ECO:0007669"/>
    <property type="project" value="UniProtKB-KW"/>
</dbReference>
<dbReference type="CDD" id="cd03257">
    <property type="entry name" value="ABC_NikE_OppD_transporters"/>
    <property type="match status" value="2"/>
</dbReference>
<dbReference type="NCBIfam" id="NF007739">
    <property type="entry name" value="PRK10419.1"/>
    <property type="match status" value="2"/>
</dbReference>
<dbReference type="Pfam" id="PF00005">
    <property type="entry name" value="ABC_tran"/>
    <property type="match status" value="2"/>
</dbReference>
<evidence type="ECO:0000256" key="5">
    <source>
        <dbReference type="ARBA" id="ARBA00022840"/>
    </source>
</evidence>
<dbReference type="Proteomes" id="UP000305888">
    <property type="component" value="Chromosome"/>
</dbReference>
<dbReference type="InterPro" id="IPR050319">
    <property type="entry name" value="ABC_transp_ATP-bind"/>
</dbReference>
<dbReference type="GO" id="GO:0055085">
    <property type="term" value="P:transmembrane transport"/>
    <property type="evidence" value="ECO:0007669"/>
    <property type="project" value="UniProtKB-ARBA"/>
</dbReference>
<feature type="domain" description="ABC transporter" evidence="6">
    <location>
        <begin position="7"/>
        <end position="262"/>
    </location>
</feature>
<dbReference type="PROSITE" id="PS00211">
    <property type="entry name" value="ABC_TRANSPORTER_1"/>
    <property type="match status" value="1"/>
</dbReference>
<keyword evidence="4" id="KW-0547">Nucleotide-binding</keyword>
<evidence type="ECO:0000256" key="1">
    <source>
        <dbReference type="ARBA" id="ARBA00004417"/>
    </source>
</evidence>
<name>A0A5B8FGY8_9RHOB</name>
<dbReference type="PROSITE" id="PS50893">
    <property type="entry name" value="ABC_TRANSPORTER_2"/>
    <property type="match status" value="2"/>
</dbReference>
<dbReference type="NCBIfam" id="NF008453">
    <property type="entry name" value="PRK11308.1"/>
    <property type="match status" value="2"/>
</dbReference>
<reference evidence="7 8" key="1">
    <citation type="submission" date="2019-06" db="EMBL/GenBank/DDBJ databases">
        <title>Genome sequence of Rhodobacteraceae bacterium D4M1.</title>
        <authorList>
            <person name="Cao J."/>
        </authorList>
    </citation>
    <scope>NUCLEOTIDE SEQUENCE [LARGE SCALE GENOMIC DNA]</scope>
    <source>
        <strain evidence="7 8">D4M1</strain>
    </source>
</reference>
<dbReference type="AlphaFoldDB" id="A0A5B8FGY8"/>
<evidence type="ECO:0000313" key="8">
    <source>
        <dbReference type="Proteomes" id="UP000305888"/>
    </source>
</evidence>
<protein>
    <submittedName>
        <fullName evidence="7">ABC transporter ATP-binding protein</fullName>
    </submittedName>
</protein>
<dbReference type="InterPro" id="IPR017871">
    <property type="entry name" value="ABC_transporter-like_CS"/>
</dbReference>
<comment type="similarity">
    <text evidence="2">Belongs to the ABC transporter superfamily.</text>
</comment>
<evidence type="ECO:0000313" key="7">
    <source>
        <dbReference type="EMBL" id="QDL91398.1"/>
    </source>
</evidence>
<sequence>MASEPVLRMEDLTIAFGRGAASHVVVEGAGLTLRRGETLALVGESGSGKTLTGRAILRILPRGANITSGRILFTTSEGRSADLLTLSEAKMRKIRGGRIAMIFQEPMSSLSPLHTIGNQVAENLRLHRGLTGTPARDACLETFANVGFPDPARAWSAYPFELSGGLRQRAMIAMAMVCQPELIIADEPTTALDVTTQAQVLDLMRQLQDETGMSMIMVTHDLGVVANMADSVVVMKRGRVVESGPARAVLTAPGHAYTRALIDAAPEIPRDMPSETGPVADPILRACNLSKTYPGRAGKLGRPAAPVRAVSGVEIAVGRRETLAIVGESGSGKSTVAKLLLRSEEPDPGATILFRGADGVEEDVATMDRQALKSFRRKVQIVFQDPFSSLSPRMSVLDILTEPLRIHGIGTGAEQKARAAELMARVGLSPAHLGRFPHAFSGGQRQRICIARALALNPEMIICDEPTSALDVSVQAQVIDLLKELQADMGLSYLFISHNLTVVAGLADRVAVMRRGRIVEQAPARLLFENPRHPYTKALIAASPEPDMDRRLDLAAVARGAGDPHCWPEPFAYHGDTAPGLVEIEPGHFVSAAA</sequence>
<dbReference type="Pfam" id="PF08352">
    <property type="entry name" value="oligo_HPY"/>
    <property type="match status" value="2"/>
</dbReference>
<gene>
    <name evidence="7" type="ORF">FDP22_06130</name>
</gene>
<dbReference type="InterPro" id="IPR003593">
    <property type="entry name" value="AAA+_ATPase"/>
</dbReference>